<name>A0A1L0CLN4_9GAMM</name>
<dbReference type="InterPro" id="IPR009492">
    <property type="entry name" value="TniQ"/>
</dbReference>
<dbReference type="AlphaFoldDB" id="A0A1L0CLN4"/>
<accession>A0A1L0CLN4</accession>
<dbReference type="Pfam" id="PF06527">
    <property type="entry name" value="TniQ"/>
    <property type="match status" value="1"/>
</dbReference>
<protein>
    <submittedName>
        <fullName evidence="3">Transposition protein</fullName>
    </submittedName>
</protein>
<reference evidence="3 4" key="1">
    <citation type="submission" date="2016-11" db="EMBL/GenBank/DDBJ databases">
        <authorList>
            <person name="Jaros S."/>
            <person name="Januszkiewicz K."/>
            <person name="Wedrychowicz H."/>
        </authorList>
    </citation>
    <scope>NUCLEOTIDE SEQUENCE [LARGE SCALE GENOMIC DNA]</scope>
    <source>
        <strain evidence="3">NVI 5450</strain>
    </source>
</reference>
<feature type="domain" description="TniQ" evidence="1">
    <location>
        <begin position="5"/>
        <end position="158"/>
    </location>
</feature>
<dbReference type="RefSeq" id="WP_211709347.1">
    <property type="nucleotide sequence ID" value="NZ_CAWRBC010000013.1"/>
</dbReference>
<dbReference type="InterPro" id="IPR032750">
    <property type="entry name" value="TnsD_C"/>
</dbReference>
<evidence type="ECO:0000313" key="4">
    <source>
        <dbReference type="Proteomes" id="UP000183794"/>
    </source>
</evidence>
<evidence type="ECO:0000259" key="1">
    <source>
        <dbReference type="Pfam" id="PF06527"/>
    </source>
</evidence>
<gene>
    <name evidence="3" type="ORF">NVI5450_4683</name>
</gene>
<feature type="domain" description="Transposon Tn7 transposition protein TnsD C-terminal" evidence="2">
    <location>
        <begin position="319"/>
        <end position="440"/>
    </location>
</feature>
<organism evidence="3 4">
    <name type="scientific">Moritella viscosa</name>
    <dbReference type="NCBI Taxonomy" id="80854"/>
    <lineage>
        <taxon>Bacteria</taxon>
        <taxon>Pseudomonadati</taxon>
        <taxon>Pseudomonadota</taxon>
        <taxon>Gammaproteobacteria</taxon>
        <taxon>Alteromonadales</taxon>
        <taxon>Moritellaceae</taxon>
        <taxon>Moritella</taxon>
    </lineage>
</organism>
<evidence type="ECO:0000313" key="3">
    <source>
        <dbReference type="EMBL" id="SGZ18700.1"/>
    </source>
</evidence>
<proteinExistence type="predicted"/>
<dbReference type="Pfam" id="PF15978">
    <property type="entry name" value="TnsD"/>
    <property type="match status" value="1"/>
</dbReference>
<sequence length="508" mass="58395">MMRGFPVPYPDELIYSMVARAGIRFAITSPKQLLDEVFDDRKVIATLDLPSHLSAISAQLANTEKFELTQLIYNHTMFPIYAPFIDENIRTLALKRMQGCSKGSIHLMLGAVASIIKTSDILRVCPKCVLEQEYQYGEKFWSRLWYLPGLPYCPNHGVLNLSDISHHDSRHSFHACGRVLCEAHPLSDAKPDSSVSYLTSKAQELLYLPCQSSPTKHQWSQFYSRLAHEFGCGIGSRQVSHNKVFERVITKFTLPDLVVDFTSDTNWLRSIFRKHRKAFSYLQHLTVWSAFVPDMSVDEIIKRVKASDQTRVAVTESVTTPDTKTVMKNRKNWQDLISTTQIKKARTLVNGGALYAWLYRNDRDWLLSFNRLHQSLPSDRKNKVDWHTRDRKLTKYLLGVINQLDSVIEGPRRSKSFLLKQLNHSSSISKKLFLLPILSSVLNRYQETVLEFQARRLVISVIKQKHDGGALSRWQLIRTASLPKERILPIIDNLLNWVVIEKSADKDI</sequence>
<dbReference type="EMBL" id="FPLD01000135">
    <property type="protein sequence ID" value="SGZ18700.1"/>
    <property type="molecule type" value="Genomic_DNA"/>
</dbReference>
<evidence type="ECO:0000259" key="2">
    <source>
        <dbReference type="Pfam" id="PF15978"/>
    </source>
</evidence>
<dbReference type="Proteomes" id="UP000183794">
    <property type="component" value="Unassembled WGS sequence"/>
</dbReference>